<evidence type="ECO:0000313" key="2">
    <source>
        <dbReference type="Proteomes" id="UP001249851"/>
    </source>
</evidence>
<name>A0AAD9V7X9_ACRCE</name>
<gene>
    <name evidence="1" type="ORF">P5673_012049</name>
</gene>
<dbReference type="AlphaFoldDB" id="A0AAD9V7X9"/>
<organism evidence="1 2">
    <name type="scientific">Acropora cervicornis</name>
    <name type="common">Staghorn coral</name>
    <dbReference type="NCBI Taxonomy" id="6130"/>
    <lineage>
        <taxon>Eukaryota</taxon>
        <taxon>Metazoa</taxon>
        <taxon>Cnidaria</taxon>
        <taxon>Anthozoa</taxon>
        <taxon>Hexacorallia</taxon>
        <taxon>Scleractinia</taxon>
        <taxon>Astrocoeniina</taxon>
        <taxon>Acroporidae</taxon>
        <taxon>Acropora</taxon>
    </lineage>
</organism>
<dbReference type="EMBL" id="JARQWQ010000022">
    <property type="protein sequence ID" value="KAK2564588.1"/>
    <property type="molecule type" value="Genomic_DNA"/>
</dbReference>
<comment type="caution">
    <text evidence="1">The sequence shown here is derived from an EMBL/GenBank/DDBJ whole genome shotgun (WGS) entry which is preliminary data.</text>
</comment>
<reference evidence="1" key="2">
    <citation type="journal article" date="2023" name="Science">
        <title>Genomic signatures of disease resistance in endangered staghorn corals.</title>
        <authorList>
            <person name="Vollmer S.V."/>
            <person name="Selwyn J.D."/>
            <person name="Despard B.A."/>
            <person name="Roesel C.L."/>
        </authorList>
    </citation>
    <scope>NUCLEOTIDE SEQUENCE</scope>
    <source>
        <strain evidence="1">K2</strain>
    </source>
</reference>
<proteinExistence type="predicted"/>
<reference evidence="1" key="1">
    <citation type="journal article" date="2023" name="G3 (Bethesda)">
        <title>Whole genome assembly and annotation of the endangered Caribbean coral Acropora cervicornis.</title>
        <authorList>
            <person name="Selwyn J.D."/>
            <person name="Vollmer S.V."/>
        </authorList>
    </citation>
    <scope>NUCLEOTIDE SEQUENCE</scope>
    <source>
        <strain evidence="1">K2</strain>
    </source>
</reference>
<keyword evidence="2" id="KW-1185">Reference proteome</keyword>
<dbReference type="Proteomes" id="UP001249851">
    <property type="component" value="Unassembled WGS sequence"/>
</dbReference>
<protein>
    <submittedName>
        <fullName evidence="1">Uncharacterized protein</fullName>
    </submittedName>
</protein>
<accession>A0AAD9V7X9</accession>
<evidence type="ECO:0000313" key="1">
    <source>
        <dbReference type="EMBL" id="KAK2564588.1"/>
    </source>
</evidence>
<sequence>MPTVLSFRALNMPKNAREHAGSVGEDQCLGIAFAYVKEKVRSFIAVANAKQLGEMGVYV</sequence>